<protein>
    <recommendedName>
        <fullName evidence="9">Leucine-rich repeat-containing N-terminal plant-type domain-containing protein</fullName>
    </recommendedName>
</protein>
<evidence type="ECO:0000313" key="8">
    <source>
        <dbReference type="Proteomes" id="UP000594263"/>
    </source>
</evidence>
<organism evidence="7 8">
    <name type="scientific">Kalanchoe fedtschenkoi</name>
    <name type="common">Lavender scallops</name>
    <name type="synonym">South American air plant</name>
    <dbReference type="NCBI Taxonomy" id="63787"/>
    <lineage>
        <taxon>Eukaryota</taxon>
        <taxon>Viridiplantae</taxon>
        <taxon>Streptophyta</taxon>
        <taxon>Embryophyta</taxon>
        <taxon>Tracheophyta</taxon>
        <taxon>Spermatophyta</taxon>
        <taxon>Magnoliopsida</taxon>
        <taxon>eudicotyledons</taxon>
        <taxon>Gunneridae</taxon>
        <taxon>Pentapetalae</taxon>
        <taxon>Saxifragales</taxon>
        <taxon>Crassulaceae</taxon>
        <taxon>Kalanchoe</taxon>
    </lineage>
</organism>
<dbReference type="Pfam" id="PF08263">
    <property type="entry name" value="LRRNT_2"/>
    <property type="match status" value="1"/>
</dbReference>
<dbReference type="PANTHER" id="PTHR47988">
    <property type="entry name" value="SOMATIC EMBRYOGENESIS RECEPTOR KINASE 1"/>
    <property type="match status" value="1"/>
</dbReference>
<evidence type="ECO:0000259" key="5">
    <source>
        <dbReference type="Pfam" id="PF08263"/>
    </source>
</evidence>
<feature type="domain" description="Leucine-rich repeat-containing N-terminal plant-type" evidence="5">
    <location>
        <begin position="24"/>
        <end position="62"/>
    </location>
</feature>
<evidence type="ECO:0000259" key="6">
    <source>
        <dbReference type="Pfam" id="PF23598"/>
    </source>
</evidence>
<evidence type="ECO:0000256" key="3">
    <source>
        <dbReference type="ARBA" id="ARBA00022737"/>
    </source>
</evidence>
<accession>A0A7N0UT03</accession>
<feature type="chain" id="PRO_5029731424" description="Leucine-rich repeat-containing N-terminal plant-type domain-containing protein" evidence="4">
    <location>
        <begin position="27"/>
        <end position="185"/>
    </location>
</feature>
<name>A0A7N0UT03_KALFE</name>
<dbReference type="AlphaFoldDB" id="A0A7N0UT03"/>
<dbReference type="SUPFAM" id="SSF52058">
    <property type="entry name" value="L domain-like"/>
    <property type="match status" value="1"/>
</dbReference>
<evidence type="ECO:0000256" key="1">
    <source>
        <dbReference type="ARBA" id="ARBA00022614"/>
    </source>
</evidence>
<feature type="domain" description="Disease resistance R13L4/SHOC-2-like LRR" evidence="6">
    <location>
        <begin position="70"/>
        <end position="171"/>
    </location>
</feature>
<dbReference type="Gene3D" id="3.80.10.10">
    <property type="entry name" value="Ribonuclease Inhibitor"/>
    <property type="match status" value="1"/>
</dbReference>
<sequence>MTTSLALSSLALIAFWASLAAGDADGDALTALKQSLSDPDHALDSWDPNLVNPCTWFHITCNSNNRVVRLDLAGLNLGGVLVPQLGNLDTLQYLELFKNNIQGSIPAELGNLKSLLSFDLYNNNISGTIPPALGNLKQLLFLRLNENPLLSGAVPPEILSLPNLRQLDVSSTGVTGAPPAPAAFR</sequence>
<dbReference type="Pfam" id="PF23598">
    <property type="entry name" value="LRR_14"/>
    <property type="match status" value="1"/>
</dbReference>
<dbReference type="Gramene" id="Kaladp0081s0176.1.v1.1">
    <property type="protein sequence ID" value="Kaladp0081s0176.1.v1.1"/>
    <property type="gene ID" value="Kaladp0081s0176.v1.1"/>
</dbReference>
<proteinExistence type="predicted"/>
<feature type="signal peptide" evidence="4">
    <location>
        <begin position="1"/>
        <end position="26"/>
    </location>
</feature>
<dbReference type="InterPro" id="IPR032675">
    <property type="entry name" value="LRR_dom_sf"/>
</dbReference>
<dbReference type="OMA" id="DTCTWFY"/>
<dbReference type="InterPro" id="IPR055414">
    <property type="entry name" value="LRR_R13L4/SHOC2-like"/>
</dbReference>
<dbReference type="InterPro" id="IPR013210">
    <property type="entry name" value="LRR_N_plant-typ"/>
</dbReference>
<evidence type="ECO:0000256" key="4">
    <source>
        <dbReference type="SAM" id="SignalP"/>
    </source>
</evidence>
<evidence type="ECO:0000256" key="2">
    <source>
        <dbReference type="ARBA" id="ARBA00022729"/>
    </source>
</evidence>
<evidence type="ECO:0000313" key="7">
    <source>
        <dbReference type="EnsemblPlants" id="Kaladp0081s0176.1.v1.1"/>
    </source>
</evidence>
<dbReference type="EnsemblPlants" id="Kaladp0081s0176.1.v1.1">
    <property type="protein sequence ID" value="Kaladp0081s0176.1.v1.1"/>
    <property type="gene ID" value="Kaladp0081s0176.v1.1"/>
</dbReference>
<keyword evidence="8" id="KW-1185">Reference proteome</keyword>
<evidence type="ECO:0008006" key="9">
    <source>
        <dbReference type="Google" id="ProtNLM"/>
    </source>
</evidence>
<dbReference type="FunFam" id="3.80.10.10:FF:000024">
    <property type="entry name" value="Somatic embryogenesis receptor kinase 1"/>
    <property type="match status" value="1"/>
</dbReference>
<keyword evidence="1" id="KW-0433">Leucine-rich repeat</keyword>
<keyword evidence="2 4" id="KW-0732">Signal</keyword>
<keyword evidence="3" id="KW-0677">Repeat</keyword>
<reference evidence="7" key="1">
    <citation type="submission" date="2021-01" db="UniProtKB">
        <authorList>
            <consortium name="EnsemblPlants"/>
        </authorList>
    </citation>
    <scope>IDENTIFICATION</scope>
</reference>
<dbReference type="Proteomes" id="UP000594263">
    <property type="component" value="Unplaced"/>
</dbReference>